<sequence length="323" mass="36090">MTHLLFKKISTLLILLLLSQVGWAQYAKWKVGVGFQSENMMASSWNDALGPNYSNLSWGWGYNLSTDYLVKDGISVGLRYGYSSFSAKNISSETQSAEKVQVAFSDISIYGDFYILKFFRNDFLTHVQESFFVRVAPVYHGMKVKPGNLSFTDSSSTVVQDTTVNINGSAGFGLALGIGYTKYVTDRISISAIANMDFSGGHSIENLSYVNEPSYTTVPSTTSAFVSRFSIEAKVAYTIKQRKPLCPISSCSVQQEHAHAILGGARVRGNTYNYRQNQKYGDVHRGQVEKSKKKKTKSSREQDKIQKKEKRNRKRLRIIGAGH</sequence>
<feature type="region of interest" description="Disordered" evidence="1">
    <location>
        <begin position="275"/>
        <end position="323"/>
    </location>
</feature>
<dbReference type="KEGG" id="fll:EI427_02380"/>
<gene>
    <name evidence="2" type="ORF">EI427_02380</name>
</gene>
<dbReference type="Proteomes" id="UP000267268">
    <property type="component" value="Chromosome 1"/>
</dbReference>
<evidence type="ECO:0000256" key="1">
    <source>
        <dbReference type="SAM" id="MobiDB-lite"/>
    </source>
</evidence>
<feature type="compositionally biased region" description="Basic residues" evidence="1">
    <location>
        <begin position="307"/>
        <end position="317"/>
    </location>
</feature>
<reference evidence="2 3" key="1">
    <citation type="submission" date="2018-12" db="EMBL/GenBank/DDBJ databases">
        <title>Flammeovirga pectinis sp. nov., isolated from the gut of the Korean scallop, Patinopecten yessoensis.</title>
        <authorList>
            <person name="Bae J.-W."/>
            <person name="Jeong Y.-S."/>
            <person name="Kang W."/>
        </authorList>
    </citation>
    <scope>NUCLEOTIDE SEQUENCE [LARGE SCALE GENOMIC DNA]</scope>
    <source>
        <strain evidence="2 3">L12M1</strain>
    </source>
</reference>
<dbReference type="OrthoDB" id="980821at2"/>
<feature type="compositionally biased region" description="Basic and acidic residues" evidence="1">
    <location>
        <begin position="281"/>
        <end position="290"/>
    </location>
</feature>
<dbReference type="AlphaFoldDB" id="A0A3S9NYR7"/>
<evidence type="ECO:0008006" key="4">
    <source>
        <dbReference type="Google" id="ProtNLM"/>
    </source>
</evidence>
<organism evidence="2 3">
    <name type="scientific">Flammeovirga pectinis</name>
    <dbReference type="NCBI Taxonomy" id="2494373"/>
    <lineage>
        <taxon>Bacteria</taxon>
        <taxon>Pseudomonadati</taxon>
        <taxon>Bacteroidota</taxon>
        <taxon>Cytophagia</taxon>
        <taxon>Cytophagales</taxon>
        <taxon>Flammeovirgaceae</taxon>
        <taxon>Flammeovirga</taxon>
    </lineage>
</organism>
<evidence type="ECO:0000313" key="2">
    <source>
        <dbReference type="EMBL" id="AZQ61103.1"/>
    </source>
</evidence>
<protein>
    <recommendedName>
        <fullName evidence="4">Outer membrane protein beta-barrel domain-containing protein</fullName>
    </recommendedName>
</protein>
<dbReference type="RefSeq" id="WP_126611205.1">
    <property type="nucleotide sequence ID" value="NZ_CP034562.1"/>
</dbReference>
<dbReference type="EMBL" id="CP034562">
    <property type="protein sequence ID" value="AZQ61103.1"/>
    <property type="molecule type" value="Genomic_DNA"/>
</dbReference>
<name>A0A3S9NYR7_9BACT</name>
<accession>A0A3S9NYR7</accession>
<proteinExistence type="predicted"/>
<keyword evidence="3" id="KW-1185">Reference proteome</keyword>
<evidence type="ECO:0000313" key="3">
    <source>
        <dbReference type="Proteomes" id="UP000267268"/>
    </source>
</evidence>